<protein>
    <recommendedName>
        <fullName evidence="3">Integrase catalytic domain-containing protein</fullName>
    </recommendedName>
</protein>
<proteinExistence type="predicted"/>
<reference evidence="4" key="1">
    <citation type="submission" date="2021-03" db="EMBL/GenBank/DDBJ databases">
        <title>Draft genome sequence of rust myrtle Austropuccinia psidii MF-1, a brazilian biotype.</title>
        <authorList>
            <person name="Quecine M.C."/>
            <person name="Pachon D.M.R."/>
            <person name="Bonatelli M.L."/>
            <person name="Correr F.H."/>
            <person name="Franceschini L.M."/>
            <person name="Leite T.F."/>
            <person name="Margarido G.R.A."/>
            <person name="Almeida C.A."/>
            <person name="Ferrarezi J.A."/>
            <person name="Labate C.A."/>
        </authorList>
    </citation>
    <scope>NUCLEOTIDE SEQUENCE</scope>
    <source>
        <strain evidence="4">MF-1</strain>
    </source>
</reference>
<comment type="caution">
    <text evidence="4">The sequence shown here is derived from an EMBL/GenBank/DDBJ whole genome shotgun (WGS) entry which is preliminary data.</text>
</comment>
<dbReference type="InterPro" id="IPR036397">
    <property type="entry name" value="RNaseH_sf"/>
</dbReference>
<feature type="region of interest" description="Disordered" evidence="2">
    <location>
        <begin position="70"/>
        <end position="94"/>
    </location>
</feature>
<dbReference type="GO" id="GO:0005634">
    <property type="term" value="C:nucleus"/>
    <property type="evidence" value="ECO:0007669"/>
    <property type="project" value="UniProtKB-ARBA"/>
</dbReference>
<evidence type="ECO:0000313" key="5">
    <source>
        <dbReference type="Proteomes" id="UP000765509"/>
    </source>
</evidence>
<evidence type="ECO:0000313" key="4">
    <source>
        <dbReference type="EMBL" id="MBW0563310.1"/>
    </source>
</evidence>
<dbReference type="InterPro" id="IPR001584">
    <property type="entry name" value="Integrase_cat-core"/>
</dbReference>
<gene>
    <name evidence="4" type="ORF">O181_103025</name>
</gene>
<sequence length="94" mass="10650">MFLGKKLLFSTAYHPQTDGLAKIMIQTLEEMIRIFCANFPEFKDSDGFTHDWCTLISALELSNNTSIHSSAGKTPEMLEKGGTQHYHMTPLKRT</sequence>
<keyword evidence="1" id="KW-0694">RNA-binding</keyword>
<keyword evidence="5" id="KW-1185">Reference proteome</keyword>
<dbReference type="GO" id="GO:0003723">
    <property type="term" value="F:RNA binding"/>
    <property type="evidence" value="ECO:0007669"/>
    <property type="project" value="UniProtKB-KW"/>
</dbReference>
<dbReference type="EMBL" id="AVOT02074040">
    <property type="protein sequence ID" value="MBW0563310.1"/>
    <property type="molecule type" value="Genomic_DNA"/>
</dbReference>
<dbReference type="GO" id="GO:0015074">
    <property type="term" value="P:DNA integration"/>
    <property type="evidence" value="ECO:0007669"/>
    <property type="project" value="InterPro"/>
</dbReference>
<dbReference type="Proteomes" id="UP000765509">
    <property type="component" value="Unassembled WGS sequence"/>
</dbReference>
<dbReference type="AlphaFoldDB" id="A0A9Q3JHC5"/>
<dbReference type="SUPFAM" id="SSF53098">
    <property type="entry name" value="Ribonuclease H-like"/>
    <property type="match status" value="1"/>
</dbReference>
<dbReference type="InterPro" id="IPR012337">
    <property type="entry name" value="RNaseH-like_sf"/>
</dbReference>
<dbReference type="Gene3D" id="3.30.420.10">
    <property type="entry name" value="Ribonuclease H-like superfamily/Ribonuclease H"/>
    <property type="match status" value="1"/>
</dbReference>
<accession>A0A9Q3JHC5</accession>
<evidence type="ECO:0000259" key="3">
    <source>
        <dbReference type="PROSITE" id="PS50994"/>
    </source>
</evidence>
<name>A0A9Q3JHC5_9BASI</name>
<feature type="domain" description="Integrase catalytic" evidence="3">
    <location>
        <begin position="1"/>
        <end position="83"/>
    </location>
</feature>
<dbReference type="OrthoDB" id="2273864at2759"/>
<evidence type="ECO:0000256" key="2">
    <source>
        <dbReference type="SAM" id="MobiDB-lite"/>
    </source>
</evidence>
<organism evidence="4 5">
    <name type="scientific">Austropuccinia psidii MF-1</name>
    <dbReference type="NCBI Taxonomy" id="1389203"/>
    <lineage>
        <taxon>Eukaryota</taxon>
        <taxon>Fungi</taxon>
        <taxon>Dikarya</taxon>
        <taxon>Basidiomycota</taxon>
        <taxon>Pucciniomycotina</taxon>
        <taxon>Pucciniomycetes</taxon>
        <taxon>Pucciniales</taxon>
        <taxon>Sphaerophragmiaceae</taxon>
        <taxon>Austropuccinia</taxon>
    </lineage>
</organism>
<dbReference type="PROSITE" id="PS50994">
    <property type="entry name" value="INTEGRASE"/>
    <property type="match status" value="1"/>
</dbReference>
<evidence type="ECO:0000256" key="1">
    <source>
        <dbReference type="ARBA" id="ARBA00022884"/>
    </source>
</evidence>